<proteinExistence type="predicted"/>
<dbReference type="AlphaFoldDB" id="A0A2N6QTH4"/>
<name>A0A2N6QTH4_9BACT</name>
<dbReference type="Proteomes" id="UP000235564">
    <property type="component" value="Unassembled WGS sequence"/>
</dbReference>
<dbReference type="RefSeq" id="WP_102696288.1">
    <property type="nucleotide sequence ID" value="NZ_PNGJ01000001.1"/>
</dbReference>
<comment type="caution">
    <text evidence="1">The sequence shown here is derived from an EMBL/GenBank/DDBJ whole genome shotgun (WGS) entry which is preliminary data.</text>
</comment>
<dbReference type="EMBL" id="PNGJ01000001">
    <property type="protein sequence ID" value="PMC25356.1"/>
    <property type="molecule type" value="Genomic_DNA"/>
</dbReference>
<accession>A0A2N6QTH4</accession>
<evidence type="ECO:0000313" key="2">
    <source>
        <dbReference type="Proteomes" id="UP000235564"/>
    </source>
</evidence>
<dbReference type="OrthoDB" id="9814143at2"/>
<sequence length="63" mass="7453">MHTFYIYCVEKALKSGNTNREVQIAPMARKVQRLLNIQPRECSGEQFLTTILHDYQYFTTELI</sequence>
<gene>
    <name evidence="1" type="ORF">CJ231_00700</name>
</gene>
<organism evidence="1 2">
    <name type="scientific">Hoylesella buccalis</name>
    <dbReference type="NCBI Taxonomy" id="28127"/>
    <lineage>
        <taxon>Bacteria</taxon>
        <taxon>Pseudomonadati</taxon>
        <taxon>Bacteroidota</taxon>
        <taxon>Bacteroidia</taxon>
        <taxon>Bacteroidales</taxon>
        <taxon>Prevotellaceae</taxon>
        <taxon>Hoylesella</taxon>
    </lineage>
</organism>
<protein>
    <submittedName>
        <fullName evidence="1">Uncharacterized protein</fullName>
    </submittedName>
</protein>
<reference evidence="1 2" key="1">
    <citation type="submission" date="2017-09" db="EMBL/GenBank/DDBJ databases">
        <title>Bacterial strain isolated from the female urinary microbiota.</title>
        <authorList>
            <person name="Thomas-White K."/>
            <person name="Kumar N."/>
            <person name="Forster S."/>
            <person name="Putonti C."/>
            <person name="Lawley T."/>
            <person name="Wolfe A.J."/>
        </authorList>
    </citation>
    <scope>NUCLEOTIDE SEQUENCE [LARGE SCALE GENOMIC DNA]</scope>
    <source>
        <strain evidence="1 2">UMB0536</strain>
    </source>
</reference>
<evidence type="ECO:0000313" key="1">
    <source>
        <dbReference type="EMBL" id="PMC25356.1"/>
    </source>
</evidence>